<feature type="compositionally biased region" description="Basic and acidic residues" evidence="1">
    <location>
        <begin position="101"/>
        <end position="121"/>
    </location>
</feature>
<accession>A0A6J4R633</accession>
<feature type="compositionally biased region" description="Basic residues" evidence="1">
    <location>
        <begin position="126"/>
        <end position="137"/>
    </location>
</feature>
<feature type="compositionally biased region" description="Basic and acidic residues" evidence="1">
    <location>
        <begin position="7"/>
        <end position="27"/>
    </location>
</feature>
<dbReference type="AlphaFoldDB" id="A0A6J4R633"/>
<protein>
    <submittedName>
        <fullName evidence="2">Uncharacterized protein</fullName>
    </submittedName>
</protein>
<feature type="compositionally biased region" description="Low complexity" evidence="1">
    <location>
        <begin position="172"/>
        <end position="181"/>
    </location>
</feature>
<feature type="compositionally biased region" description="Basic and acidic residues" evidence="1">
    <location>
        <begin position="214"/>
        <end position="235"/>
    </location>
</feature>
<feature type="compositionally biased region" description="Basic residues" evidence="1">
    <location>
        <begin position="74"/>
        <end position="85"/>
    </location>
</feature>
<feature type="region of interest" description="Disordered" evidence="1">
    <location>
        <begin position="1"/>
        <end position="350"/>
    </location>
</feature>
<feature type="non-terminal residue" evidence="2">
    <location>
        <position position="350"/>
    </location>
</feature>
<evidence type="ECO:0000313" key="2">
    <source>
        <dbReference type="EMBL" id="CAA9462534.1"/>
    </source>
</evidence>
<organism evidence="2">
    <name type="scientific">uncultured Rubrobacteraceae bacterium</name>
    <dbReference type="NCBI Taxonomy" id="349277"/>
    <lineage>
        <taxon>Bacteria</taxon>
        <taxon>Bacillati</taxon>
        <taxon>Actinomycetota</taxon>
        <taxon>Rubrobacteria</taxon>
        <taxon>Rubrobacterales</taxon>
        <taxon>Rubrobacteraceae</taxon>
        <taxon>environmental samples</taxon>
    </lineage>
</organism>
<feature type="compositionally biased region" description="Low complexity" evidence="1">
    <location>
        <begin position="61"/>
        <end position="73"/>
    </location>
</feature>
<feature type="compositionally biased region" description="Basic and acidic residues" evidence="1">
    <location>
        <begin position="187"/>
        <end position="204"/>
    </location>
</feature>
<name>A0A6J4R633_9ACTN</name>
<reference evidence="2" key="1">
    <citation type="submission" date="2020-02" db="EMBL/GenBank/DDBJ databases">
        <authorList>
            <person name="Meier V. D."/>
        </authorList>
    </citation>
    <scope>NUCLEOTIDE SEQUENCE</scope>
    <source>
        <strain evidence="2">AVDCRST_MAG02</strain>
    </source>
</reference>
<sequence>ALHKRPRPPEGDPLRPRLDGRASKERLLSCPAARSASEPRCGGGLRGPRRGIRSRSERCEPGAARHGPHAGPGSRRRRVRGPRPRPRPDRPRACIPLPSEEGVRGARHEDPRPERSRRREPGGGTHGRHPRPARQVRARQDLGEDPQRKAPEGPRGQGHSDDEAALRLPLQRGTGRPNRPRGGSGCREGDLPPRRRGARHEGHTDTALPSGDSFPHRQRDLAPARLEEDGHERHLQAAHARGGRRARASGCRNERSAQRGRGVRHTLVEPLLAEGAPSVRNRARRDQALPAQGGGLREGPLGMGSRPGSRLPPTWARRGGEIRDSGAPSTGEEELDARVGAQGTDALSLV</sequence>
<dbReference type="EMBL" id="CADCVH010000083">
    <property type="protein sequence ID" value="CAA9462534.1"/>
    <property type="molecule type" value="Genomic_DNA"/>
</dbReference>
<proteinExistence type="predicted"/>
<evidence type="ECO:0000256" key="1">
    <source>
        <dbReference type="SAM" id="MobiDB-lite"/>
    </source>
</evidence>
<feature type="non-terminal residue" evidence="2">
    <location>
        <position position="1"/>
    </location>
</feature>
<feature type="compositionally biased region" description="Basic and acidic residues" evidence="1">
    <location>
        <begin position="138"/>
        <end position="165"/>
    </location>
</feature>
<gene>
    <name evidence="2" type="ORF">AVDCRST_MAG02-2570</name>
</gene>